<accession>A0A7I7K402</accession>
<dbReference type="InterPro" id="IPR032816">
    <property type="entry name" value="VTT_dom"/>
</dbReference>
<keyword evidence="6" id="KW-0472">Membrane</keyword>
<reference evidence="7 8" key="1">
    <citation type="journal article" date="2019" name="Emerg. Microbes Infect.">
        <title>Comprehensive subspecies identification of 175 nontuberculous mycobacteria species based on 7547 genomic profiles.</title>
        <authorList>
            <person name="Matsumoto Y."/>
            <person name="Kinjo T."/>
            <person name="Motooka D."/>
            <person name="Nabeya D."/>
            <person name="Jung N."/>
            <person name="Uechi K."/>
            <person name="Horii T."/>
            <person name="Iida T."/>
            <person name="Fujita J."/>
            <person name="Nakamura S."/>
        </authorList>
    </citation>
    <scope>NUCLEOTIDE SEQUENCE [LARGE SCALE GENOMIC DNA]</scope>
    <source>
        <strain evidence="7 8">JCM 6396</strain>
    </source>
</reference>
<sequence length="241" mass="26300">MSTDSIAELDGLAGWTVDVMELLGGPGAGLAIFLENIFPPLPSEVILPMAGFAAHLGVLSVAAAIIWTTLGSVLGAWLLYWLGAKLGHDRMRRVLSRFPLIDTEDIDKSSAWFARHGTKAVFFGRMLPLFRSFISVPAGTERMNFLVFTLFTALGSLVWNSVFVGLGYGLGANWRYVEPYSAIFQYIVLAVVAALVVRFVWSRLRRRRQRADDDAMAASDRVPADPVSGALAAPNESAHRS</sequence>
<dbReference type="PANTHER" id="PTHR42709:SF6">
    <property type="entry name" value="UNDECAPRENYL PHOSPHATE TRANSPORTER A"/>
    <property type="match status" value="1"/>
</dbReference>
<evidence type="ECO:0000256" key="5">
    <source>
        <dbReference type="ARBA" id="ARBA00022989"/>
    </source>
</evidence>
<dbReference type="GO" id="GO:0005886">
    <property type="term" value="C:plasma membrane"/>
    <property type="evidence" value="ECO:0007669"/>
    <property type="project" value="UniProtKB-SubCell"/>
</dbReference>
<evidence type="ECO:0000313" key="7">
    <source>
        <dbReference type="EMBL" id="BBX18920.1"/>
    </source>
</evidence>
<dbReference type="Pfam" id="PF09335">
    <property type="entry name" value="VTT_dom"/>
    <property type="match status" value="1"/>
</dbReference>
<keyword evidence="3" id="KW-1003">Cell membrane</keyword>
<dbReference type="InterPro" id="IPR051311">
    <property type="entry name" value="DedA_domain"/>
</dbReference>
<evidence type="ECO:0000256" key="1">
    <source>
        <dbReference type="ARBA" id="ARBA00004651"/>
    </source>
</evidence>
<gene>
    <name evidence="7" type="ORF">MDUV_37800</name>
</gene>
<keyword evidence="5" id="KW-1133">Transmembrane helix</keyword>
<dbReference type="RefSeq" id="WP_098000913.1">
    <property type="nucleotide sequence ID" value="NZ_AP022563.1"/>
</dbReference>
<dbReference type="PANTHER" id="PTHR42709">
    <property type="entry name" value="ALKALINE PHOSPHATASE LIKE PROTEIN"/>
    <property type="match status" value="1"/>
</dbReference>
<evidence type="ECO:0000313" key="8">
    <source>
        <dbReference type="Proteomes" id="UP000467006"/>
    </source>
</evidence>
<keyword evidence="8" id="KW-1185">Reference proteome</keyword>
<dbReference type="EMBL" id="AP022563">
    <property type="protein sequence ID" value="BBX18920.1"/>
    <property type="molecule type" value="Genomic_DNA"/>
</dbReference>
<evidence type="ECO:0000256" key="3">
    <source>
        <dbReference type="ARBA" id="ARBA00022475"/>
    </source>
</evidence>
<evidence type="ECO:0000256" key="2">
    <source>
        <dbReference type="ARBA" id="ARBA00010792"/>
    </source>
</evidence>
<keyword evidence="4" id="KW-0812">Transmembrane</keyword>
<dbReference type="Proteomes" id="UP000467006">
    <property type="component" value="Chromosome"/>
</dbReference>
<dbReference type="OrthoDB" id="9813426at2"/>
<dbReference type="KEGG" id="mdu:MDUV_37800"/>
<organism evidence="7 8">
    <name type="scientific">Mycolicibacterium duvalii</name>
    <dbReference type="NCBI Taxonomy" id="39688"/>
    <lineage>
        <taxon>Bacteria</taxon>
        <taxon>Bacillati</taxon>
        <taxon>Actinomycetota</taxon>
        <taxon>Actinomycetes</taxon>
        <taxon>Mycobacteriales</taxon>
        <taxon>Mycobacteriaceae</taxon>
        <taxon>Mycolicibacterium</taxon>
    </lineage>
</organism>
<dbReference type="AlphaFoldDB" id="A0A7I7K402"/>
<proteinExistence type="inferred from homology"/>
<comment type="subcellular location">
    <subcellularLocation>
        <location evidence="1">Cell membrane</location>
        <topology evidence="1">Multi-pass membrane protein</topology>
    </subcellularLocation>
</comment>
<evidence type="ECO:0000256" key="6">
    <source>
        <dbReference type="ARBA" id="ARBA00023136"/>
    </source>
</evidence>
<comment type="similarity">
    <text evidence="2">Belongs to the DedA family.</text>
</comment>
<evidence type="ECO:0000256" key="4">
    <source>
        <dbReference type="ARBA" id="ARBA00022692"/>
    </source>
</evidence>
<name>A0A7I7K402_9MYCO</name>
<protein>
    <submittedName>
        <fullName evidence="7">Uncharacterized protein</fullName>
    </submittedName>
</protein>